<dbReference type="SUPFAM" id="SSF46689">
    <property type="entry name" value="Homeodomain-like"/>
    <property type="match status" value="1"/>
</dbReference>
<dbReference type="RefSeq" id="XP_008877170.1">
    <property type="nucleotide sequence ID" value="XM_008878948.1"/>
</dbReference>
<dbReference type="PANTHER" id="PTHR44042:SF67">
    <property type="entry name" value="MYB-LIKE PROTEIN I"/>
    <property type="match status" value="1"/>
</dbReference>
<evidence type="ECO:0000256" key="3">
    <source>
        <dbReference type="ARBA" id="ARBA00023242"/>
    </source>
</evidence>
<organism evidence="8">
    <name type="scientific">Aphanomyces invadans</name>
    <dbReference type="NCBI Taxonomy" id="157072"/>
    <lineage>
        <taxon>Eukaryota</taxon>
        <taxon>Sar</taxon>
        <taxon>Stramenopiles</taxon>
        <taxon>Oomycota</taxon>
        <taxon>Saprolegniomycetes</taxon>
        <taxon>Saprolegniales</taxon>
        <taxon>Verrucalvaceae</taxon>
        <taxon>Aphanomyces</taxon>
    </lineage>
</organism>
<evidence type="ECO:0000313" key="8">
    <source>
        <dbReference type="EMBL" id="ETV94408.1"/>
    </source>
</evidence>
<dbReference type="STRING" id="157072.A0A024TK69"/>
<dbReference type="InterPro" id="IPR001005">
    <property type="entry name" value="SANT/Myb"/>
</dbReference>
<dbReference type="PROSITE" id="PS50090">
    <property type="entry name" value="MYB_LIKE"/>
    <property type="match status" value="1"/>
</dbReference>
<dbReference type="NCBIfam" id="TIGR01557">
    <property type="entry name" value="myb_SHAQKYF"/>
    <property type="match status" value="1"/>
</dbReference>
<dbReference type="CDD" id="cd00167">
    <property type="entry name" value="SANT"/>
    <property type="match status" value="1"/>
</dbReference>
<feature type="domain" description="SANT" evidence="6">
    <location>
        <begin position="101"/>
        <end position="153"/>
    </location>
</feature>
<gene>
    <name evidence="8" type="ORF">H310_12037</name>
</gene>
<dbReference type="OrthoDB" id="118550at2759"/>
<feature type="domain" description="HTH myb-type" evidence="7">
    <location>
        <begin position="106"/>
        <end position="153"/>
    </location>
</feature>
<dbReference type="EMBL" id="KI913986">
    <property type="protein sequence ID" value="ETV94408.1"/>
    <property type="molecule type" value="Genomic_DNA"/>
</dbReference>
<dbReference type="InterPro" id="IPR009057">
    <property type="entry name" value="Homeodomain-like_sf"/>
</dbReference>
<feature type="domain" description="Myb-like" evidence="5">
    <location>
        <begin position="98"/>
        <end position="149"/>
    </location>
</feature>
<evidence type="ECO:0000259" key="7">
    <source>
        <dbReference type="PROSITE" id="PS51294"/>
    </source>
</evidence>
<evidence type="ECO:0000256" key="2">
    <source>
        <dbReference type="ARBA" id="ARBA00023163"/>
    </source>
</evidence>
<dbReference type="Gene3D" id="1.10.10.60">
    <property type="entry name" value="Homeodomain-like"/>
    <property type="match status" value="1"/>
</dbReference>
<dbReference type="InterPro" id="IPR017930">
    <property type="entry name" value="Myb_dom"/>
</dbReference>
<accession>A0A024TK69</accession>
<dbReference type="AlphaFoldDB" id="A0A024TK69"/>
<feature type="compositionally biased region" description="Basic residues" evidence="4">
    <location>
        <begin position="147"/>
        <end position="160"/>
    </location>
</feature>
<dbReference type="Pfam" id="PF00249">
    <property type="entry name" value="Myb_DNA-binding"/>
    <property type="match status" value="1"/>
</dbReference>
<name>A0A024TK69_9STRA</name>
<sequence length="227" mass="25176">VDTMTLDLSRARADVDLIYARHDGFLCCCSIVAWRGSRPDEASFPKTWVVPHSHSSSSATSMLMASSPAFPSAMVCDPCGRVGTKRPRAAKAAISDDNEQEGTGMWTTAEHIRFLEGVAKFPKGPWKYVAEIVQTRTVRQIRTHAQKYREKQARHRRGLRFKPSTTSTSSDDSDDARSSVDPVAVEDVAVVANTYDWNLDPLPFSSSPIQLDECMSFLLEAFPETAF</sequence>
<evidence type="ECO:0000256" key="1">
    <source>
        <dbReference type="ARBA" id="ARBA00023015"/>
    </source>
</evidence>
<evidence type="ECO:0000256" key="4">
    <source>
        <dbReference type="SAM" id="MobiDB-lite"/>
    </source>
</evidence>
<keyword evidence="3" id="KW-0539">Nucleus</keyword>
<dbReference type="SMART" id="SM00717">
    <property type="entry name" value="SANT"/>
    <property type="match status" value="1"/>
</dbReference>
<dbReference type="InterPro" id="IPR017884">
    <property type="entry name" value="SANT_dom"/>
</dbReference>
<evidence type="ECO:0000259" key="6">
    <source>
        <dbReference type="PROSITE" id="PS51293"/>
    </source>
</evidence>
<reference evidence="8" key="1">
    <citation type="submission" date="2013-12" db="EMBL/GenBank/DDBJ databases">
        <title>The Genome Sequence of Aphanomyces invadans NJM9701.</title>
        <authorList>
            <consortium name="The Broad Institute Genomics Platform"/>
            <person name="Russ C."/>
            <person name="Tyler B."/>
            <person name="van West P."/>
            <person name="Dieguez-Uribeondo J."/>
            <person name="Young S.K."/>
            <person name="Zeng Q."/>
            <person name="Gargeya S."/>
            <person name="Fitzgerald M."/>
            <person name="Abouelleil A."/>
            <person name="Alvarado L."/>
            <person name="Chapman S.B."/>
            <person name="Gainer-Dewar J."/>
            <person name="Goldberg J."/>
            <person name="Griggs A."/>
            <person name="Gujja S."/>
            <person name="Hansen M."/>
            <person name="Howarth C."/>
            <person name="Imamovic A."/>
            <person name="Ireland A."/>
            <person name="Larimer J."/>
            <person name="McCowan C."/>
            <person name="Murphy C."/>
            <person name="Pearson M."/>
            <person name="Poon T.W."/>
            <person name="Priest M."/>
            <person name="Roberts A."/>
            <person name="Saif S."/>
            <person name="Shea T."/>
            <person name="Sykes S."/>
            <person name="Wortman J."/>
            <person name="Nusbaum C."/>
            <person name="Birren B."/>
        </authorList>
    </citation>
    <scope>NUCLEOTIDE SEQUENCE [LARGE SCALE GENOMIC DNA]</scope>
    <source>
        <strain evidence="8">NJM9701</strain>
    </source>
</reference>
<protein>
    <submittedName>
        <fullName evidence="8">Uncharacterized protein</fullName>
    </submittedName>
</protein>
<dbReference type="GO" id="GO:0003677">
    <property type="term" value="F:DNA binding"/>
    <property type="evidence" value="ECO:0007669"/>
    <property type="project" value="InterPro"/>
</dbReference>
<feature type="region of interest" description="Disordered" evidence="4">
    <location>
        <begin position="147"/>
        <end position="180"/>
    </location>
</feature>
<dbReference type="PROSITE" id="PS51293">
    <property type="entry name" value="SANT"/>
    <property type="match status" value="1"/>
</dbReference>
<proteinExistence type="predicted"/>
<dbReference type="PROSITE" id="PS51294">
    <property type="entry name" value="HTH_MYB"/>
    <property type="match status" value="1"/>
</dbReference>
<keyword evidence="1" id="KW-0805">Transcription regulation</keyword>
<dbReference type="PANTHER" id="PTHR44042">
    <property type="entry name" value="DUPLICATED HOMEODOMAIN-LIKE SUPERFAMILY PROTEIN-RELATED"/>
    <property type="match status" value="1"/>
</dbReference>
<evidence type="ECO:0000259" key="5">
    <source>
        <dbReference type="PROSITE" id="PS50090"/>
    </source>
</evidence>
<dbReference type="GeneID" id="20089087"/>
<dbReference type="VEuPathDB" id="FungiDB:H310_12037"/>
<dbReference type="InterPro" id="IPR006447">
    <property type="entry name" value="Myb_dom_plants"/>
</dbReference>
<keyword evidence="2" id="KW-0804">Transcription</keyword>
<feature type="non-terminal residue" evidence="8">
    <location>
        <position position="1"/>
    </location>
</feature>